<dbReference type="Proteomes" id="UP000191024">
    <property type="component" value="Chromosome E"/>
</dbReference>
<feature type="domain" description="Rhodanese" evidence="6">
    <location>
        <begin position="108"/>
        <end position="236"/>
    </location>
</feature>
<dbReference type="STRING" id="1230905.A0A1G4JP64"/>
<dbReference type="InterPro" id="IPR016130">
    <property type="entry name" value="Tyr_Pase_AS"/>
</dbReference>
<dbReference type="InterPro" id="IPR000387">
    <property type="entry name" value="Tyr_Pase_dom"/>
</dbReference>
<dbReference type="PROSITE" id="PS50206">
    <property type="entry name" value="RHODANESE_3"/>
    <property type="match status" value="1"/>
</dbReference>
<dbReference type="InterPro" id="IPR003595">
    <property type="entry name" value="Tyr_Pase_cat"/>
</dbReference>
<feature type="domain" description="Tyrosine-protein phosphatase" evidence="4">
    <location>
        <begin position="511"/>
        <end position="802"/>
    </location>
</feature>
<dbReference type="PANTHER" id="PTHR19134">
    <property type="entry name" value="RECEPTOR-TYPE TYROSINE-PROTEIN PHOSPHATASE"/>
    <property type="match status" value="1"/>
</dbReference>
<dbReference type="GO" id="GO:0004725">
    <property type="term" value="F:protein tyrosine phosphatase activity"/>
    <property type="evidence" value="ECO:0007669"/>
    <property type="project" value="UniProtKB-EC"/>
</dbReference>
<dbReference type="InterPro" id="IPR029021">
    <property type="entry name" value="Prot-tyrosine_phosphatase-like"/>
</dbReference>
<evidence type="ECO:0000259" key="5">
    <source>
        <dbReference type="PROSITE" id="PS50056"/>
    </source>
</evidence>
<protein>
    <recommendedName>
        <fullName evidence="2">protein-tyrosine-phosphatase</fullName>
        <ecNumber evidence="2">3.1.3.48</ecNumber>
    </recommendedName>
</protein>
<keyword evidence="8" id="KW-1185">Reference proteome</keyword>
<feature type="compositionally biased region" description="Polar residues" evidence="3">
    <location>
        <begin position="1"/>
        <end position="17"/>
    </location>
</feature>
<organism evidence="7 8">
    <name type="scientific">Lachancea mirantina</name>
    <dbReference type="NCBI Taxonomy" id="1230905"/>
    <lineage>
        <taxon>Eukaryota</taxon>
        <taxon>Fungi</taxon>
        <taxon>Dikarya</taxon>
        <taxon>Ascomycota</taxon>
        <taxon>Saccharomycotina</taxon>
        <taxon>Saccharomycetes</taxon>
        <taxon>Saccharomycetales</taxon>
        <taxon>Saccharomycetaceae</taxon>
        <taxon>Lachancea</taxon>
    </lineage>
</organism>
<evidence type="ECO:0000313" key="8">
    <source>
        <dbReference type="Proteomes" id="UP000191024"/>
    </source>
</evidence>
<dbReference type="InterPro" id="IPR000242">
    <property type="entry name" value="PTP_cat"/>
</dbReference>
<reference evidence="7 8" key="1">
    <citation type="submission" date="2016-03" db="EMBL/GenBank/DDBJ databases">
        <authorList>
            <person name="Devillers H."/>
        </authorList>
    </citation>
    <scope>NUCLEOTIDE SEQUENCE [LARGE SCALE GENOMIC DNA]</scope>
    <source>
        <strain evidence="7">CBS 11717</strain>
    </source>
</reference>
<feature type="region of interest" description="Disordered" evidence="3">
    <location>
        <begin position="1"/>
        <end position="21"/>
    </location>
</feature>
<evidence type="ECO:0000259" key="6">
    <source>
        <dbReference type="PROSITE" id="PS50206"/>
    </source>
</evidence>
<dbReference type="InterPro" id="IPR001763">
    <property type="entry name" value="Rhodanese-like_dom"/>
</dbReference>
<evidence type="ECO:0000256" key="3">
    <source>
        <dbReference type="SAM" id="MobiDB-lite"/>
    </source>
</evidence>
<dbReference type="InterPro" id="IPR050348">
    <property type="entry name" value="Protein-Tyr_Phosphatase"/>
</dbReference>
<dbReference type="SUPFAM" id="SSF52821">
    <property type="entry name" value="Rhodanese/Cell cycle control phosphatase"/>
    <property type="match status" value="1"/>
</dbReference>
<proteinExistence type="inferred from homology"/>
<sequence length="840" mass="92922">MCGTSHPLTCSTASPVRQGSGHVIHRRATSALGTGGSAAWSPVEDVGQRPAFKAGALETRAQAPGFLLRSNSIPSLPTLRTKETRLPKPIGCELVSGAALAQKVSTTRASTLLVVDIRPFVDYSRGTIRGSLHVSLPSTLMRRKTFTLERLIGNLPDHVRAGVSRTLLERDDCSDVEVVIFDNTSHQTAGAISAACHGMASKFLQCERWAAVRPPRVAVLECGFVQFRELAAGQDLGESLVEEPAVVANSPSPTGSQGSQGRSAQLSDSDLVSPFSSSPLARPRMNSIFRSTSCIAEPPSMPSSFCESPVSSCSPVSTLFKFQLPSASECPPNFKLPQSEEINKLEDYISAVNICEYKDKDNVSTPFPSTQLHAFQFPPSGPPNTSKTEDKLAFQRKYDSICASADKGGDAFKDAVPRWFKLLVNASKVDLIAQYQKIDLLEKRRLSQCLSKNKATTFEFCPSHLENDSSGSEFSFQKRTESCPSEWLDYYDSDEEDKIVRVSSGVELGSKNRYKDIFPFEHSRVILKKKDTRHDDICDNYINANYLVNPFARLQAPSGQDHPNVRYIATQAPLASTTHDFYTCIINNGVPLILSLTDEFENGIEKCFRFWAEGNYDGIHVKMLEETGLPPTSSKEKGDDGNVIIRRIQLTYDVGESYEVMQIQVKNWPDFGTLVEPHEILRVINLKNFAIGELYRAGAYDSHESPTILVHCSAGCGRTGTFCALDSTLSNMSKLDSLEAAWSERKNDKQKAFFITSPKSACLNAKVFDPVSITINSFRKQRIAMVQNVNQYLFIFDCLLAYFRLKLGMATSSGTDSWKLMTEENRQLDTVRHFLDSKIE</sequence>
<dbReference type="SUPFAM" id="SSF52799">
    <property type="entry name" value="(Phosphotyrosine protein) phosphatases II"/>
    <property type="match status" value="1"/>
</dbReference>
<dbReference type="EC" id="3.1.3.48" evidence="2"/>
<dbReference type="PROSITE" id="PS00383">
    <property type="entry name" value="TYR_PHOSPHATASE_1"/>
    <property type="match status" value="1"/>
</dbReference>
<gene>
    <name evidence="7" type="ORF">LAMI_0E10528G</name>
</gene>
<dbReference type="PROSITE" id="PS50056">
    <property type="entry name" value="TYR_PHOSPHATASE_2"/>
    <property type="match status" value="1"/>
</dbReference>
<evidence type="ECO:0000259" key="4">
    <source>
        <dbReference type="PROSITE" id="PS50055"/>
    </source>
</evidence>
<evidence type="ECO:0000256" key="2">
    <source>
        <dbReference type="ARBA" id="ARBA00013064"/>
    </source>
</evidence>
<dbReference type="PRINTS" id="PR00700">
    <property type="entry name" value="PRTYPHPHTASE"/>
</dbReference>
<feature type="compositionally biased region" description="Low complexity" evidence="3">
    <location>
        <begin position="250"/>
        <end position="279"/>
    </location>
</feature>
<dbReference type="Pfam" id="PF00102">
    <property type="entry name" value="Y_phosphatase"/>
    <property type="match status" value="1"/>
</dbReference>
<dbReference type="Gene3D" id="3.40.250.10">
    <property type="entry name" value="Rhodanese-like domain"/>
    <property type="match status" value="1"/>
</dbReference>
<dbReference type="InterPro" id="IPR036873">
    <property type="entry name" value="Rhodanese-like_dom_sf"/>
</dbReference>
<dbReference type="CDD" id="cd18533">
    <property type="entry name" value="PTP_fungal"/>
    <property type="match status" value="1"/>
</dbReference>
<dbReference type="Pfam" id="PF00581">
    <property type="entry name" value="Rhodanese"/>
    <property type="match status" value="1"/>
</dbReference>
<accession>A0A1G4JP64</accession>
<dbReference type="AlphaFoldDB" id="A0A1G4JP64"/>
<dbReference type="EMBL" id="LT598465">
    <property type="protein sequence ID" value="SCU92457.1"/>
    <property type="molecule type" value="Genomic_DNA"/>
</dbReference>
<dbReference type="Gene3D" id="3.90.190.10">
    <property type="entry name" value="Protein tyrosine phosphatase superfamily"/>
    <property type="match status" value="1"/>
</dbReference>
<evidence type="ECO:0000256" key="1">
    <source>
        <dbReference type="ARBA" id="ARBA00009649"/>
    </source>
</evidence>
<dbReference type="SMART" id="SM00404">
    <property type="entry name" value="PTPc_motif"/>
    <property type="match status" value="1"/>
</dbReference>
<evidence type="ECO:0000313" key="7">
    <source>
        <dbReference type="EMBL" id="SCU92457.1"/>
    </source>
</evidence>
<dbReference type="PANTHER" id="PTHR19134:SF547">
    <property type="entry name" value="TYROSINE-PROTEIN PHOSPHATASE 3"/>
    <property type="match status" value="1"/>
</dbReference>
<dbReference type="PROSITE" id="PS50055">
    <property type="entry name" value="TYR_PHOSPHATASE_PTP"/>
    <property type="match status" value="1"/>
</dbReference>
<dbReference type="SMART" id="SM00194">
    <property type="entry name" value="PTPc"/>
    <property type="match status" value="1"/>
</dbReference>
<name>A0A1G4JP64_9SACH</name>
<feature type="domain" description="Tyrosine specific protein phosphatases" evidence="5">
    <location>
        <begin position="678"/>
        <end position="793"/>
    </location>
</feature>
<comment type="similarity">
    <text evidence="1">Belongs to the protein-tyrosine phosphatase family. Non-receptor class subfamily.</text>
</comment>
<feature type="region of interest" description="Disordered" evidence="3">
    <location>
        <begin position="245"/>
        <end position="279"/>
    </location>
</feature>
<dbReference type="OrthoDB" id="6058203at2759"/>